<dbReference type="AlphaFoldDB" id="A0A8H7Q0G8"/>
<dbReference type="Proteomes" id="UP000654370">
    <property type="component" value="Unassembled WGS sequence"/>
</dbReference>
<keyword evidence="3" id="KW-1185">Reference proteome</keyword>
<feature type="non-terminal residue" evidence="2">
    <location>
        <position position="1"/>
    </location>
</feature>
<comment type="caution">
    <text evidence="2">The sequence shown here is derived from an EMBL/GenBank/DDBJ whole genome shotgun (WGS) entry which is preliminary data.</text>
</comment>
<proteinExistence type="predicted"/>
<reference evidence="2" key="1">
    <citation type="submission" date="2020-12" db="EMBL/GenBank/DDBJ databases">
        <title>Metabolic potential, ecology and presence of endohyphal bacteria is reflected in genomic diversity of Mucoromycotina.</title>
        <authorList>
            <person name="Muszewska A."/>
            <person name="Okrasinska A."/>
            <person name="Steczkiewicz K."/>
            <person name="Drgas O."/>
            <person name="Orlowska M."/>
            <person name="Perlinska-Lenart U."/>
            <person name="Aleksandrzak-Piekarczyk T."/>
            <person name="Szatraj K."/>
            <person name="Zielenkiewicz U."/>
            <person name="Pilsyk S."/>
            <person name="Malc E."/>
            <person name="Mieczkowski P."/>
            <person name="Kruszewska J.S."/>
            <person name="Biernat P."/>
            <person name="Pawlowska J."/>
        </authorList>
    </citation>
    <scope>NUCLEOTIDE SEQUENCE</scope>
    <source>
        <strain evidence="2">WA0000067209</strain>
    </source>
</reference>
<dbReference type="EMBL" id="JAEPQZ010000003">
    <property type="protein sequence ID" value="KAG2183265.1"/>
    <property type="molecule type" value="Genomic_DNA"/>
</dbReference>
<sequence length="364" mass="39601">MPVPLACLLIFLASNGIRNTVAIPLTEDVLAAQTFTANTIGSSFENISPGKDMVLIEPAIDPFGFLVTTATFSSSATSMASSSSNAIQSGSPAIWVEQPSAAITSRLSPTFVPATTSLTPSIISVMNLPQGVPQCYAGTVPFTQYWIPKENNWDENEEGEKIWLEKTGNEPLLDENNATIAFVSKSTKDKCNLEGTCLLDDGNLINVVGGRERFKIIGQRGRSKNIFGFGNRKRNLAPFVSVASNDLPHGQTIFLPQLNGTRLANGMIHNGCVRVDDDGTSFDGCQLDFFVVSYVNYLVMGLGTQVSMEFKQCTPLNYATEEMLRWMEADTTAVSHILDDQREDWNNLMAELNAKNKLPGPVVS</sequence>
<feature type="chain" id="PRO_5033986866" evidence="1">
    <location>
        <begin position="23"/>
        <end position="364"/>
    </location>
</feature>
<organism evidence="2 3">
    <name type="scientific">Mortierella isabellina</name>
    <name type="common">Filamentous fungus</name>
    <name type="synonym">Umbelopsis isabellina</name>
    <dbReference type="NCBI Taxonomy" id="91625"/>
    <lineage>
        <taxon>Eukaryota</taxon>
        <taxon>Fungi</taxon>
        <taxon>Fungi incertae sedis</taxon>
        <taxon>Mucoromycota</taxon>
        <taxon>Mucoromycotina</taxon>
        <taxon>Umbelopsidomycetes</taxon>
        <taxon>Umbelopsidales</taxon>
        <taxon>Umbelopsidaceae</taxon>
        <taxon>Umbelopsis</taxon>
    </lineage>
</organism>
<accession>A0A8H7Q0G8</accession>
<dbReference type="OrthoDB" id="5985073at2759"/>
<protein>
    <submittedName>
        <fullName evidence="2">Uncharacterized protein</fullName>
    </submittedName>
</protein>
<evidence type="ECO:0000313" key="3">
    <source>
        <dbReference type="Proteomes" id="UP000654370"/>
    </source>
</evidence>
<gene>
    <name evidence="2" type="ORF">INT43_006269</name>
</gene>
<name>A0A8H7Q0G8_MORIS</name>
<keyword evidence="1" id="KW-0732">Signal</keyword>
<feature type="signal peptide" evidence="1">
    <location>
        <begin position="1"/>
        <end position="22"/>
    </location>
</feature>
<evidence type="ECO:0000313" key="2">
    <source>
        <dbReference type="EMBL" id="KAG2183265.1"/>
    </source>
</evidence>
<evidence type="ECO:0000256" key="1">
    <source>
        <dbReference type="SAM" id="SignalP"/>
    </source>
</evidence>